<keyword evidence="11" id="KW-1185">Reference proteome</keyword>
<comment type="subcellular location">
    <subcellularLocation>
        <location evidence="1">Secreted</location>
    </subcellularLocation>
</comment>
<dbReference type="Pfam" id="PF03736">
    <property type="entry name" value="EPTP"/>
    <property type="match status" value="7"/>
</dbReference>
<reference evidence="10" key="2">
    <citation type="journal article" date="2020" name="Gigascience">
        <title>An improved pig reference genome sequence to enable pig genetics and genomics research.</title>
        <authorList>
            <person name="Warr A."/>
            <person name="Affara N."/>
            <person name="Aken B."/>
            <person name="Beiki H."/>
            <person name="Bickhart D.M."/>
            <person name="Billis K."/>
            <person name="Chow W."/>
            <person name="Eory L."/>
            <person name="Finlayson H.A."/>
            <person name="Flicek P."/>
            <person name="Giron C.G."/>
            <person name="Griffin D.K."/>
            <person name="Hall R."/>
            <person name="Hannum G."/>
            <person name="Hourlier T."/>
            <person name="Howe K."/>
            <person name="Hume D.A."/>
            <person name="Izuogu O."/>
            <person name="Kim K."/>
            <person name="Koren S."/>
            <person name="Liu H."/>
            <person name="Manchanda N."/>
            <person name="Martin F.J."/>
            <person name="Nonneman D.J."/>
            <person name="O'Connor R.E."/>
            <person name="Phillippy A.M."/>
            <person name="Rohrer G.A."/>
            <person name="Rosen B.D."/>
            <person name="Rund L.A."/>
            <person name="Sargent C.A."/>
            <person name="Schook L.B."/>
            <person name="Schroeder S.G."/>
            <person name="Schwartz A.S."/>
            <person name="Skinner B.M."/>
            <person name="Talbot R."/>
            <person name="Tseng E."/>
            <person name="Tuggle C.K."/>
            <person name="Watson M."/>
            <person name="Smith T.P.L."/>
            <person name="Archibald A.L."/>
        </authorList>
    </citation>
    <scope>NUCLEOTIDE SEQUENCE [LARGE SCALE GENOMIC DNA]</scope>
    <source>
        <strain evidence="10">Duroc</strain>
    </source>
</reference>
<dbReference type="SMART" id="SM00082">
    <property type="entry name" value="LRRCT"/>
    <property type="match status" value="1"/>
</dbReference>
<reference evidence="10" key="3">
    <citation type="submission" date="2025-08" db="UniProtKB">
        <authorList>
            <consortium name="Ensembl"/>
        </authorList>
    </citation>
    <scope>IDENTIFICATION</scope>
</reference>
<feature type="repeat" description="EAR" evidence="7">
    <location>
        <begin position="311"/>
        <end position="353"/>
    </location>
</feature>
<feature type="repeat" description="EAR" evidence="7">
    <location>
        <begin position="590"/>
        <end position="632"/>
    </location>
</feature>
<keyword evidence="3" id="KW-0433">Leucine-rich repeat</keyword>
<keyword evidence="4" id="KW-0732">Signal</keyword>
<dbReference type="InterPro" id="IPR051295">
    <property type="entry name" value="LGI_related"/>
</dbReference>
<gene>
    <name evidence="10 12" type="primary">LGI3</name>
</gene>
<keyword evidence="5" id="KW-0677">Repeat</keyword>
<feature type="region of interest" description="Disordered" evidence="8">
    <location>
        <begin position="1"/>
        <end position="74"/>
    </location>
</feature>
<dbReference type="VGNC" id="VGNC:89700">
    <property type="gene designation" value="LGI3"/>
</dbReference>
<dbReference type="PROSITE" id="PS51450">
    <property type="entry name" value="LRR"/>
    <property type="match status" value="1"/>
</dbReference>
<dbReference type="GeneTree" id="ENSGT00940000160296"/>
<organism evidence="10 11">
    <name type="scientific">Sus scrofa</name>
    <name type="common">Pig</name>
    <dbReference type="NCBI Taxonomy" id="9823"/>
    <lineage>
        <taxon>Eukaryota</taxon>
        <taxon>Metazoa</taxon>
        <taxon>Chordata</taxon>
        <taxon>Craniata</taxon>
        <taxon>Vertebrata</taxon>
        <taxon>Euteleostomi</taxon>
        <taxon>Mammalia</taxon>
        <taxon>Eutheria</taxon>
        <taxon>Laurasiatheria</taxon>
        <taxon>Artiodactyla</taxon>
        <taxon>Suina</taxon>
        <taxon>Suidae</taxon>
        <taxon>Sus</taxon>
    </lineage>
</organism>
<evidence type="ECO:0000256" key="6">
    <source>
        <dbReference type="ARBA" id="ARBA00023180"/>
    </source>
</evidence>
<dbReference type="FunFam" id="3.80.10.10:FF:000017">
    <property type="entry name" value="leucine-rich repeat LGI family member 3"/>
    <property type="match status" value="1"/>
</dbReference>
<accession>A0A5G2RCN9</accession>
<dbReference type="Bgee" id="ENSSSCG00000033355">
    <property type="expression patterns" value="Expressed in prefrontal cortex and 21 other cell types or tissues"/>
</dbReference>
<dbReference type="Gene3D" id="3.80.10.10">
    <property type="entry name" value="Ribonuclease Inhibitor"/>
    <property type="match status" value="1"/>
</dbReference>
<reference evidence="11" key="1">
    <citation type="submission" date="2009-11" db="EMBL/GenBank/DDBJ databases">
        <authorList>
            <consortium name="Porcine genome sequencing project"/>
        </authorList>
    </citation>
    <scope>NUCLEOTIDE SEQUENCE [LARGE SCALE GENOMIC DNA]</scope>
    <source>
        <strain evidence="11">Duroc</strain>
    </source>
</reference>
<dbReference type="SUPFAM" id="SSF52058">
    <property type="entry name" value="L domain-like"/>
    <property type="match status" value="1"/>
</dbReference>
<evidence type="ECO:0000256" key="4">
    <source>
        <dbReference type="ARBA" id="ARBA00022729"/>
    </source>
</evidence>
<dbReference type="InterPro" id="IPR005492">
    <property type="entry name" value="EPTP"/>
</dbReference>
<feature type="repeat" description="EAR" evidence="7">
    <location>
        <begin position="499"/>
        <end position="542"/>
    </location>
</feature>
<dbReference type="InterPro" id="IPR000483">
    <property type="entry name" value="Cys-rich_flank_reg_C"/>
</dbReference>
<dbReference type="PROSITE" id="PS50912">
    <property type="entry name" value="EAR"/>
    <property type="match status" value="7"/>
</dbReference>
<dbReference type="InterPro" id="IPR001611">
    <property type="entry name" value="Leu-rich_rpt"/>
</dbReference>
<evidence type="ECO:0000313" key="11">
    <source>
        <dbReference type="Proteomes" id="UP000008227"/>
    </source>
</evidence>
<protein>
    <submittedName>
        <fullName evidence="10">Leucine rich repeat LGI family member 3</fullName>
    </submittedName>
</protein>
<dbReference type="InterPro" id="IPR009039">
    <property type="entry name" value="EAR"/>
</dbReference>
<evidence type="ECO:0000313" key="10">
    <source>
        <dbReference type="Ensembl" id="ENSSSCP00000074181.1"/>
    </source>
</evidence>
<dbReference type="InterPro" id="IPR011041">
    <property type="entry name" value="Quinoprot_gluc/sorb_DH_b-prop"/>
</dbReference>
<keyword evidence="2" id="KW-0964">Secreted</keyword>
<dbReference type="Ensembl" id="ENSSSCT00000076432.2">
    <property type="protein sequence ID" value="ENSSSCP00000074181.1"/>
    <property type="gene ID" value="ENSSSCG00000033355.3"/>
</dbReference>
<reference evidence="10" key="4">
    <citation type="submission" date="2025-09" db="UniProtKB">
        <authorList>
            <consortium name="Ensembl"/>
        </authorList>
    </citation>
    <scope>IDENTIFICATION</scope>
</reference>
<evidence type="ECO:0000313" key="12">
    <source>
        <dbReference type="VGNC" id="VGNC:89700"/>
    </source>
</evidence>
<dbReference type="PANTHER" id="PTHR24367:SF10">
    <property type="entry name" value="LEUCINE-RICH REPEAT LGI FAMILY MEMBER 3"/>
    <property type="match status" value="1"/>
</dbReference>
<dbReference type="GO" id="GO:0005576">
    <property type="term" value="C:extracellular region"/>
    <property type="evidence" value="ECO:0007669"/>
    <property type="project" value="UniProtKB-SubCell"/>
</dbReference>
<keyword evidence="13" id="KW-1267">Proteomics identification</keyword>
<dbReference type="ExpressionAtlas" id="A0A5G2RCN9">
    <property type="expression patterns" value="baseline and differential"/>
</dbReference>
<evidence type="ECO:0000256" key="2">
    <source>
        <dbReference type="ARBA" id="ARBA00022525"/>
    </source>
</evidence>
<dbReference type="InterPro" id="IPR003591">
    <property type="entry name" value="Leu-rich_rpt_typical-subtyp"/>
</dbReference>
<evidence type="ECO:0000256" key="1">
    <source>
        <dbReference type="ARBA" id="ARBA00004613"/>
    </source>
</evidence>
<evidence type="ECO:0000256" key="7">
    <source>
        <dbReference type="PROSITE-ProRule" id="PRU00075"/>
    </source>
</evidence>
<dbReference type="SMART" id="SM00369">
    <property type="entry name" value="LRR_TYP"/>
    <property type="match status" value="2"/>
</dbReference>
<keyword evidence="6" id="KW-0325">Glycoprotein</keyword>
<feature type="repeat" description="EAR" evidence="7">
    <location>
        <begin position="544"/>
        <end position="586"/>
    </location>
</feature>
<feature type="repeat" description="EAR" evidence="7">
    <location>
        <begin position="452"/>
        <end position="495"/>
    </location>
</feature>
<dbReference type="Pfam" id="PF13855">
    <property type="entry name" value="LRR_8"/>
    <property type="match status" value="1"/>
</dbReference>
<dbReference type="PANTHER" id="PTHR24367">
    <property type="entry name" value="LEUCINE-RICH REPEAT-CONTAINING PROTEIN"/>
    <property type="match status" value="1"/>
</dbReference>
<dbReference type="SUPFAM" id="SSF50952">
    <property type="entry name" value="Soluble quinoprotein glucose dehydrogenase"/>
    <property type="match status" value="1"/>
</dbReference>
<evidence type="ECO:0000256" key="3">
    <source>
        <dbReference type="ARBA" id="ARBA00022614"/>
    </source>
</evidence>
<feature type="repeat" description="EAR" evidence="7">
    <location>
        <begin position="403"/>
        <end position="450"/>
    </location>
</feature>
<evidence type="ECO:0000259" key="9">
    <source>
        <dbReference type="SMART" id="SM00082"/>
    </source>
</evidence>
<dbReference type="Proteomes" id="UP000008227">
    <property type="component" value="Chromosome 14"/>
</dbReference>
<name>A0A5G2RCN9_PIG</name>
<evidence type="ECO:0007829" key="13">
    <source>
        <dbReference type="PeptideAtlas" id="A0A5G2RCN9"/>
    </source>
</evidence>
<dbReference type="AlphaFoldDB" id="A0A5G2RCN9"/>
<evidence type="ECO:0000256" key="8">
    <source>
        <dbReference type="SAM" id="MobiDB-lite"/>
    </source>
</evidence>
<evidence type="ECO:0000256" key="5">
    <source>
        <dbReference type="ARBA" id="ARBA00022737"/>
    </source>
</evidence>
<feature type="repeat" description="EAR" evidence="7">
    <location>
        <begin position="357"/>
        <end position="399"/>
    </location>
</feature>
<sequence>MRRPGPQALLSVATPRPGLPLRPARPRRPPPPPPQSASSPAGQPWARPGLRASLPASGSQERAGEGTAAQGPRSLSRLRAAGALAAAAAAGGREVPVPARAVAQSRWLELTGSMAGPRARRGSGLGLLALSTLGLCLMLQVGAKRPPKTPPCPPSCSCTRDTAFCVDSKAVPRNLPSEVISLTLVNAAFSEIQDGAFSHLPLLQFLFIENNDIWALSKFTFRGLKSLTHLSLANNNLQTLPRDIFRPLDILSDLDLRGNSLNCDCKVKWLVEWLAHTNTTVAPIYCASPPRFQEHKVQDLPLREFDCITTDFVLYQTLSFPAVSAEPFLYSSDLYLALAQPGASACTILKWDYVERQLRDYDRIPAPSAVHCKPMVVDSQLYVVVAQLFGGSYIYHWDPNTTRFTKLQDIDPQRVRKPNDLEAFRIDGDWYFAVADSSKAGATSLYRWHQNGFYSHQALHAWHRDTDLEFVDGEGKPRLIVSSSSQAPVIYQWSRTQKQFVAQGEVTQVPDAQAVKHFRAGRDSYLCLSRYIGDSKILRWEGTRFSEVQALPSRGSLALQPFLVGGRRYLALGSDFSFTQIYQWDEGRQKFVRFQELAVQAPRAFCYMPAGDAQLLLAPSFKGQTLVYRHVVVDLSA</sequence>
<proteinExistence type="evidence at protein level"/>
<dbReference type="InterPro" id="IPR032675">
    <property type="entry name" value="LRR_dom_sf"/>
</dbReference>
<feature type="domain" description="LRRCT" evidence="9">
    <location>
        <begin position="259"/>
        <end position="308"/>
    </location>
</feature>